<accession>A0A1T4VQ46</accession>
<keyword evidence="3" id="KW-0560">Oxidoreductase</keyword>
<dbReference type="PANTHER" id="PTHR38011">
    <property type="entry name" value="DIHYDROFOLATE REDUCTASE FAMILY PROTEIN (AFU_ORTHOLOGUE AFUA_8G06820)"/>
    <property type="match status" value="1"/>
</dbReference>
<gene>
    <name evidence="5" type="ORF">SAMN02745213_01906</name>
</gene>
<dbReference type="Gene3D" id="3.40.430.10">
    <property type="entry name" value="Dihydrofolate Reductase, subunit A"/>
    <property type="match status" value="1"/>
</dbReference>
<dbReference type="PANTHER" id="PTHR38011:SF7">
    <property type="entry name" value="2,5-DIAMINO-6-RIBOSYLAMINO-4(3H)-PYRIMIDINONE 5'-PHOSPHATE REDUCTASE"/>
    <property type="match status" value="1"/>
</dbReference>
<organism evidence="5 6">
    <name type="scientific">Succinivibrio dextrinosolvens DSM 3072</name>
    <dbReference type="NCBI Taxonomy" id="1123324"/>
    <lineage>
        <taxon>Bacteria</taxon>
        <taxon>Pseudomonadati</taxon>
        <taxon>Pseudomonadota</taxon>
        <taxon>Gammaproteobacteria</taxon>
        <taxon>Aeromonadales</taxon>
        <taxon>Succinivibrionaceae</taxon>
        <taxon>Succinivibrio</taxon>
    </lineage>
</organism>
<dbReference type="RefSeq" id="WP_078929269.1">
    <property type="nucleotide sequence ID" value="NZ_FUXX01000040.1"/>
</dbReference>
<name>A0A1T4VQ46_9GAMM</name>
<dbReference type="GO" id="GO:0009231">
    <property type="term" value="P:riboflavin biosynthetic process"/>
    <property type="evidence" value="ECO:0007669"/>
    <property type="project" value="InterPro"/>
</dbReference>
<dbReference type="InterPro" id="IPR002734">
    <property type="entry name" value="RibDG_C"/>
</dbReference>
<dbReference type="EMBL" id="FUXX01000040">
    <property type="protein sequence ID" value="SKA67102.1"/>
    <property type="molecule type" value="Genomic_DNA"/>
</dbReference>
<keyword evidence="2" id="KW-0521">NADP</keyword>
<dbReference type="InterPro" id="IPR050765">
    <property type="entry name" value="Riboflavin_Biosynth_HTPR"/>
</dbReference>
<evidence type="ECO:0000256" key="3">
    <source>
        <dbReference type="ARBA" id="ARBA00023002"/>
    </source>
</evidence>
<evidence type="ECO:0000313" key="6">
    <source>
        <dbReference type="Proteomes" id="UP000242432"/>
    </source>
</evidence>
<evidence type="ECO:0000256" key="2">
    <source>
        <dbReference type="ARBA" id="ARBA00022857"/>
    </source>
</evidence>
<keyword evidence="6" id="KW-1185">Reference proteome</keyword>
<comment type="pathway">
    <text evidence="1">Cofactor biosynthesis; riboflavin biosynthesis.</text>
</comment>
<protein>
    <submittedName>
        <fullName evidence="5">Pyrimidine reductase, riboflavin biosynthesis</fullName>
    </submittedName>
</protein>
<dbReference type="Proteomes" id="UP000242432">
    <property type="component" value="Unassembled WGS sequence"/>
</dbReference>
<dbReference type="SUPFAM" id="SSF53597">
    <property type="entry name" value="Dihydrofolate reductase-like"/>
    <property type="match status" value="1"/>
</dbReference>
<reference evidence="6" key="1">
    <citation type="submission" date="2017-02" db="EMBL/GenBank/DDBJ databases">
        <authorList>
            <person name="Varghese N."/>
            <person name="Submissions S."/>
        </authorList>
    </citation>
    <scope>NUCLEOTIDE SEQUENCE [LARGE SCALE GENOMIC DNA]</scope>
    <source>
        <strain evidence="6">DSM 3072</strain>
    </source>
</reference>
<evidence type="ECO:0000256" key="1">
    <source>
        <dbReference type="ARBA" id="ARBA00005104"/>
    </source>
</evidence>
<dbReference type="Pfam" id="PF01872">
    <property type="entry name" value="RibD_C"/>
    <property type="match status" value="1"/>
</dbReference>
<sequence length="243" mass="27264">MVTTPSQRVICLMESSVDGRIDESRWSVLYSEKGEGDPDVYYETQKKIRADVFVLGVNTVKRHYCSDEFHSETHTKVENPEPFLGIRSHSKMTAVFDSKGSVAYKDNNLGNTTLMVILGEDTCSQEYLDYLREREISYTFAGKDGNDIRKALNSLYSDFGLRKVLLSGGGKINGSFLKQGLIDELYLVIYPGVDGLTGVGSIFEYEGKPDDKPGKGQSLELISCEVVRAGVVRLRYKFHFYSC</sequence>
<feature type="domain" description="Bacterial bifunctional deaminase-reductase C-terminal" evidence="4">
    <location>
        <begin position="9"/>
        <end position="231"/>
    </location>
</feature>
<proteinExistence type="predicted"/>
<dbReference type="InterPro" id="IPR024072">
    <property type="entry name" value="DHFR-like_dom_sf"/>
</dbReference>
<dbReference type="GO" id="GO:0008703">
    <property type="term" value="F:5-amino-6-(5-phosphoribosylamino)uracil reductase activity"/>
    <property type="evidence" value="ECO:0007669"/>
    <property type="project" value="InterPro"/>
</dbReference>
<dbReference type="STRING" id="83771.SAMN02910357_02448"/>
<dbReference type="AlphaFoldDB" id="A0A1T4VQ46"/>
<evidence type="ECO:0000313" key="5">
    <source>
        <dbReference type="EMBL" id="SKA67102.1"/>
    </source>
</evidence>
<evidence type="ECO:0000259" key="4">
    <source>
        <dbReference type="Pfam" id="PF01872"/>
    </source>
</evidence>